<dbReference type="AlphaFoldDB" id="A0A9D1IYN4"/>
<organism evidence="2 3">
    <name type="scientific">Candidatus Scatomorpha intestinigallinarum</name>
    <dbReference type="NCBI Taxonomy" id="2840923"/>
    <lineage>
        <taxon>Bacteria</taxon>
        <taxon>Bacillati</taxon>
        <taxon>Bacillota</taxon>
        <taxon>Clostridia</taxon>
        <taxon>Eubacteriales</taxon>
        <taxon>Candidatus Scatomorpha</taxon>
    </lineage>
</organism>
<dbReference type="Proteomes" id="UP000824238">
    <property type="component" value="Unassembled WGS sequence"/>
</dbReference>
<accession>A0A9D1IYN4</accession>
<gene>
    <name evidence="2" type="ORF">IAD36_02730</name>
</gene>
<protein>
    <submittedName>
        <fullName evidence="2">Uncharacterized protein</fullName>
    </submittedName>
</protein>
<reference evidence="2" key="2">
    <citation type="journal article" date="2021" name="PeerJ">
        <title>Extensive microbial diversity within the chicken gut microbiome revealed by metagenomics and culture.</title>
        <authorList>
            <person name="Gilroy R."/>
            <person name="Ravi A."/>
            <person name="Getino M."/>
            <person name="Pursley I."/>
            <person name="Horton D.L."/>
            <person name="Alikhan N.F."/>
            <person name="Baker D."/>
            <person name="Gharbi K."/>
            <person name="Hall N."/>
            <person name="Watson M."/>
            <person name="Adriaenssens E.M."/>
            <person name="Foster-Nyarko E."/>
            <person name="Jarju S."/>
            <person name="Secka A."/>
            <person name="Antonio M."/>
            <person name="Oren A."/>
            <person name="Chaudhuri R.R."/>
            <person name="La Ragione R."/>
            <person name="Hildebrand F."/>
            <person name="Pallen M.J."/>
        </authorList>
    </citation>
    <scope>NUCLEOTIDE SEQUENCE</scope>
    <source>
        <strain evidence="2">ChiGjej3B3-7149</strain>
    </source>
</reference>
<evidence type="ECO:0000313" key="2">
    <source>
        <dbReference type="EMBL" id="HIR54502.1"/>
    </source>
</evidence>
<keyword evidence="1" id="KW-0732">Signal</keyword>
<comment type="caution">
    <text evidence="2">The sequence shown here is derived from an EMBL/GenBank/DDBJ whole genome shotgun (WGS) entry which is preliminary data.</text>
</comment>
<evidence type="ECO:0000256" key="1">
    <source>
        <dbReference type="SAM" id="SignalP"/>
    </source>
</evidence>
<dbReference type="EMBL" id="DVHH01000070">
    <property type="protein sequence ID" value="HIR54502.1"/>
    <property type="molecule type" value="Genomic_DNA"/>
</dbReference>
<feature type="chain" id="PRO_5039415708" evidence="1">
    <location>
        <begin position="22"/>
        <end position="226"/>
    </location>
</feature>
<evidence type="ECO:0000313" key="3">
    <source>
        <dbReference type="Proteomes" id="UP000824238"/>
    </source>
</evidence>
<sequence>MAALLLVLTLATTCFVSGTFAKYVSEGEGEDAARVAKWGVKVEITGDGFKTTYGKDEVNANVDGPTVVSSTTEKVVAPGTSGTFGGISITGKPEVAVKIETTADVKLDGWNIAPGGEFYCPLVFTIGDTKINDLDYSSTTAGGEGSFESAIKTAIQNATTKEYEAGTDLSAAGEGITYSWTWPFQNATGTATNQDDELDTLLGDNAANGQPATISITVTTTVTQID</sequence>
<reference evidence="2" key="1">
    <citation type="submission" date="2020-10" db="EMBL/GenBank/DDBJ databases">
        <authorList>
            <person name="Gilroy R."/>
        </authorList>
    </citation>
    <scope>NUCLEOTIDE SEQUENCE</scope>
    <source>
        <strain evidence="2">ChiGjej3B3-7149</strain>
    </source>
</reference>
<proteinExistence type="predicted"/>
<feature type="signal peptide" evidence="1">
    <location>
        <begin position="1"/>
        <end position="21"/>
    </location>
</feature>
<name>A0A9D1IYN4_9FIRM</name>